<keyword evidence="2" id="KW-0328">Glycosyltransferase</keyword>
<accession>A0ABW5YF53</accession>
<keyword evidence="2" id="KW-0808">Transferase</keyword>
<protein>
    <submittedName>
        <fullName evidence="2">Glycosyltransferase</fullName>
        <ecNumber evidence="2">2.4.-.-</ecNumber>
    </submittedName>
</protein>
<evidence type="ECO:0000259" key="1">
    <source>
        <dbReference type="Pfam" id="PF13439"/>
    </source>
</evidence>
<evidence type="ECO:0000313" key="3">
    <source>
        <dbReference type="Proteomes" id="UP001597557"/>
    </source>
</evidence>
<dbReference type="EC" id="2.4.-.-" evidence="2"/>
<reference evidence="3" key="1">
    <citation type="journal article" date="2019" name="Int. J. Syst. Evol. Microbiol.">
        <title>The Global Catalogue of Microorganisms (GCM) 10K type strain sequencing project: providing services to taxonomists for standard genome sequencing and annotation.</title>
        <authorList>
            <consortium name="The Broad Institute Genomics Platform"/>
            <consortium name="The Broad Institute Genome Sequencing Center for Infectious Disease"/>
            <person name="Wu L."/>
            <person name="Ma J."/>
        </authorList>
    </citation>
    <scope>NUCLEOTIDE SEQUENCE [LARGE SCALE GENOMIC DNA]</scope>
    <source>
        <strain evidence="3">KCTC 22437</strain>
    </source>
</reference>
<sequence>MKRLLIISPYFPPTNAADMQRVRMSLPYFHDLGYSVEVVAVYPKFSNMPVDILLNEAIPPFVTIHYVDALNAQFTSKIGLGSIALRSFQYYKKYVNGLLSRQKFDLIYFSTTQYPLCVLGAYWKKRFGVPYVIDVQDPWHTDYYQGKPKSQRPKKYWFSYRLNKWLEPRAMKNVDGLVSVSDTYIEDLRQRYPEIGNVPSATITFGAFAPDMDIAVKHAAEFPALLNPSYKNIMYIGRGGNDMQAALTKLFEGFKQGLQANHRLFSQLRLHFIGTSYAPNGQGIPTIQPLADSFGITEYVIEQTDRISYYHTLATLNLADGLFIPGSDSPGYTASKIYPYLLASKPLLAIFAEGSPALKVLNEYGVKDAYSFTEASAAAVMDFLRDVAAVKSAIRTYNGEAIEKYSAQNMAVLQCRLFDRVIKAGQNK</sequence>
<dbReference type="Gene3D" id="3.40.50.2000">
    <property type="entry name" value="Glycogen Phosphorylase B"/>
    <property type="match status" value="1"/>
</dbReference>
<name>A0ABW5YF53_9SPHI</name>
<keyword evidence="3" id="KW-1185">Reference proteome</keyword>
<dbReference type="Pfam" id="PF13439">
    <property type="entry name" value="Glyco_transf_4"/>
    <property type="match status" value="1"/>
</dbReference>
<dbReference type="GO" id="GO:0016757">
    <property type="term" value="F:glycosyltransferase activity"/>
    <property type="evidence" value="ECO:0007669"/>
    <property type="project" value="UniProtKB-KW"/>
</dbReference>
<dbReference type="EMBL" id="JBHUPD010000002">
    <property type="protein sequence ID" value="MFD2873467.1"/>
    <property type="molecule type" value="Genomic_DNA"/>
</dbReference>
<proteinExistence type="predicted"/>
<gene>
    <name evidence="2" type="ORF">ACFS5N_13360</name>
</gene>
<comment type="caution">
    <text evidence="2">The sequence shown here is derived from an EMBL/GenBank/DDBJ whole genome shotgun (WGS) entry which is preliminary data.</text>
</comment>
<feature type="domain" description="Glycosyltransferase subfamily 4-like N-terminal" evidence="1">
    <location>
        <begin position="91"/>
        <end position="193"/>
    </location>
</feature>
<dbReference type="SUPFAM" id="SSF53756">
    <property type="entry name" value="UDP-Glycosyltransferase/glycogen phosphorylase"/>
    <property type="match status" value="1"/>
</dbReference>
<dbReference type="Proteomes" id="UP001597557">
    <property type="component" value="Unassembled WGS sequence"/>
</dbReference>
<evidence type="ECO:0000313" key="2">
    <source>
        <dbReference type="EMBL" id="MFD2873467.1"/>
    </source>
</evidence>
<organism evidence="2 3">
    <name type="scientific">Mucilaginibacter ximonensis</name>
    <dbReference type="NCBI Taxonomy" id="538021"/>
    <lineage>
        <taxon>Bacteria</taxon>
        <taxon>Pseudomonadati</taxon>
        <taxon>Bacteroidota</taxon>
        <taxon>Sphingobacteriia</taxon>
        <taxon>Sphingobacteriales</taxon>
        <taxon>Sphingobacteriaceae</taxon>
        <taxon>Mucilaginibacter</taxon>
    </lineage>
</organism>
<dbReference type="InterPro" id="IPR028098">
    <property type="entry name" value="Glyco_trans_4-like_N"/>
</dbReference>
<dbReference type="RefSeq" id="WP_377186265.1">
    <property type="nucleotide sequence ID" value="NZ_JBHUPD010000002.1"/>
</dbReference>